<dbReference type="STRING" id="108003.B1C78_09150"/>
<evidence type="ECO:0000256" key="10">
    <source>
        <dbReference type="ARBA" id="ARBA00029447"/>
    </source>
</evidence>
<keyword evidence="3" id="KW-0488">Methylation</keyword>
<keyword evidence="12" id="KW-0175">Coiled coil</keyword>
<feature type="region of interest" description="Disordered" evidence="13">
    <location>
        <begin position="523"/>
        <end position="583"/>
    </location>
</feature>
<dbReference type="Proteomes" id="UP000189462">
    <property type="component" value="Unassembled WGS sequence"/>
</dbReference>
<feature type="compositionally biased region" description="Polar residues" evidence="13">
    <location>
        <begin position="284"/>
        <end position="293"/>
    </location>
</feature>
<dbReference type="GO" id="GO:0006935">
    <property type="term" value="P:chemotaxis"/>
    <property type="evidence" value="ECO:0007669"/>
    <property type="project" value="UniProtKB-KW"/>
</dbReference>
<name>A0A1V3NHA3_9GAMM</name>
<feature type="domain" description="HAMP" evidence="16">
    <location>
        <begin position="211"/>
        <end position="263"/>
    </location>
</feature>
<evidence type="ECO:0000256" key="6">
    <source>
        <dbReference type="ARBA" id="ARBA00022692"/>
    </source>
</evidence>
<keyword evidence="7 14" id="KW-1133">Transmembrane helix</keyword>
<dbReference type="PANTHER" id="PTHR43531:SF14">
    <property type="entry name" value="METHYL-ACCEPTING CHEMOTAXIS PROTEIN I-RELATED"/>
    <property type="match status" value="1"/>
</dbReference>
<dbReference type="InterPro" id="IPR003660">
    <property type="entry name" value="HAMP_dom"/>
</dbReference>
<dbReference type="CDD" id="cd06225">
    <property type="entry name" value="HAMP"/>
    <property type="match status" value="1"/>
</dbReference>
<evidence type="ECO:0000256" key="2">
    <source>
        <dbReference type="ARBA" id="ARBA00022475"/>
    </source>
</evidence>
<dbReference type="CDD" id="cd11386">
    <property type="entry name" value="MCP_signal"/>
    <property type="match status" value="1"/>
</dbReference>
<evidence type="ECO:0008006" key="19">
    <source>
        <dbReference type="Google" id="ProtNLM"/>
    </source>
</evidence>
<dbReference type="SMART" id="SM00304">
    <property type="entry name" value="HAMP"/>
    <property type="match status" value="1"/>
</dbReference>
<accession>A0A1V3NHA3</accession>
<feature type="compositionally biased region" description="Basic and acidic residues" evidence="13">
    <location>
        <begin position="540"/>
        <end position="550"/>
    </location>
</feature>
<dbReference type="InterPro" id="IPR004089">
    <property type="entry name" value="MCPsignal_dom"/>
</dbReference>
<dbReference type="PROSITE" id="PS50111">
    <property type="entry name" value="CHEMOTAXIS_TRANSDUC_2"/>
    <property type="match status" value="1"/>
</dbReference>
<evidence type="ECO:0000256" key="9">
    <source>
        <dbReference type="ARBA" id="ARBA00023224"/>
    </source>
</evidence>
<keyword evidence="2" id="KW-1003">Cell membrane</keyword>
<organism evidence="17 18">
    <name type="scientific">Thioalkalivibrio denitrificans</name>
    <dbReference type="NCBI Taxonomy" id="108003"/>
    <lineage>
        <taxon>Bacteria</taxon>
        <taxon>Pseudomonadati</taxon>
        <taxon>Pseudomonadota</taxon>
        <taxon>Gammaproteobacteria</taxon>
        <taxon>Chromatiales</taxon>
        <taxon>Ectothiorhodospiraceae</taxon>
        <taxon>Thioalkalivibrio</taxon>
    </lineage>
</organism>
<dbReference type="InterPro" id="IPR003122">
    <property type="entry name" value="Tar_rcpt_lig-bd"/>
</dbReference>
<evidence type="ECO:0000256" key="3">
    <source>
        <dbReference type="ARBA" id="ARBA00022481"/>
    </source>
</evidence>
<feature type="region of interest" description="Disordered" evidence="13">
    <location>
        <begin position="273"/>
        <end position="302"/>
    </location>
</feature>
<dbReference type="GO" id="GO:0007165">
    <property type="term" value="P:signal transduction"/>
    <property type="evidence" value="ECO:0007669"/>
    <property type="project" value="UniProtKB-KW"/>
</dbReference>
<proteinExistence type="inferred from homology"/>
<comment type="subcellular location">
    <subcellularLocation>
        <location evidence="1">Cell inner membrane</location>
        <topology evidence="1">Multi-pass membrane protein</topology>
    </subcellularLocation>
</comment>
<dbReference type="GO" id="GO:0004888">
    <property type="term" value="F:transmembrane signaling receptor activity"/>
    <property type="evidence" value="ECO:0007669"/>
    <property type="project" value="InterPro"/>
</dbReference>
<feature type="domain" description="Methyl-accepting transducer" evidence="15">
    <location>
        <begin position="268"/>
        <end position="497"/>
    </location>
</feature>
<dbReference type="AlphaFoldDB" id="A0A1V3NHA3"/>
<evidence type="ECO:0000313" key="17">
    <source>
        <dbReference type="EMBL" id="OOG24242.1"/>
    </source>
</evidence>
<dbReference type="Gene3D" id="1.10.287.950">
    <property type="entry name" value="Methyl-accepting chemotaxis protein"/>
    <property type="match status" value="1"/>
</dbReference>
<feature type="coiled-coil region" evidence="12">
    <location>
        <begin position="468"/>
        <end position="495"/>
    </location>
</feature>
<evidence type="ECO:0000256" key="11">
    <source>
        <dbReference type="PROSITE-ProRule" id="PRU00284"/>
    </source>
</evidence>
<feature type="transmembrane region" description="Helical" evidence="14">
    <location>
        <begin position="189"/>
        <end position="210"/>
    </location>
</feature>
<dbReference type="EMBL" id="MVBK01000049">
    <property type="protein sequence ID" value="OOG24242.1"/>
    <property type="molecule type" value="Genomic_DNA"/>
</dbReference>
<dbReference type="RefSeq" id="WP_077278846.1">
    <property type="nucleotide sequence ID" value="NZ_MVBK01000049.1"/>
</dbReference>
<evidence type="ECO:0000256" key="12">
    <source>
        <dbReference type="SAM" id="Coils"/>
    </source>
</evidence>
<evidence type="ECO:0000256" key="8">
    <source>
        <dbReference type="ARBA" id="ARBA00023136"/>
    </source>
</evidence>
<sequence length="583" mass="63166">MKSLTVKLRLNVTLAVAIVLLLMVGAMGITGLGMVRDGLQTVYEDRTVPLDQLRNIGRLLQENINLATRSTMNADAQAARRDMERMDANIATITRIWDEYMATYLTPEEARLAEDFARNRGRFVQEGLRPAQSLLRAGEFEQSRAHINANMMRLFEPVGENIEALLRLQIDVAGEEYANAVTLYENLRLYTVLAMGFGLVFLVAMGWLLVRAIMGPLNQAVTVANRIAQGELDNDIQVQRNDELGRLLTALREMSGKLSEIVGEVRTASDSVGSSAREIASGNDDLSQRTQEQASALEETASSMEEMTSTVKQNADNASQANQLAIGARGQAESGGKVVSQAVSAMNEISASSRKIADIISVIDEIAFQTNLLALNAAVEAARAGEQGRGFAVVATEVRNLAQRSAGAAKEIKDLIEDSVEKVKNGSELVDNSGKTLTEIVESVKKVTDIVAEIAAASQEQSAGIEQVNKAITQMDEVTQQNASLVEEAAAASRSMEEQAQRMVQIMSFFRTGAAAARAVTASVPMRQEKAAPAAAKTNGQDKPKPEKPKSKPVQAAKPRPEPPPPPRKPLRPVAEPDEWQEF</sequence>
<dbReference type="PROSITE" id="PS50885">
    <property type="entry name" value="HAMP"/>
    <property type="match status" value="1"/>
</dbReference>
<evidence type="ECO:0000259" key="16">
    <source>
        <dbReference type="PROSITE" id="PS50885"/>
    </source>
</evidence>
<keyword evidence="8 14" id="KW-0472">Membrane</keyword>
<evidence type="ECO:0000256" key="7">
    <source>
        <dbReference type="ARBA" id="ARBA00022989"/>
    </source>
</evidence>
<evidence type="ECO:0000256" key="14">
    <source>
        <dbReference type="SAM" id="Phobius"/>
    </source>
</evidence>
<dbReference type="InterPro" id="IPR004090">
    <property type="entry name" value="Chemotax_Me-accpt_rcpt"/>
</dbReference>
<protein>
    <recommendedName>
        <fullName evidence="19">Methyl-accepting chemotaxis protein</fullName>
    </recommendedName>
</protein>
<feature type="transmembrane region" description="Helical" evidence="14">
    <location>
        <begin position="12"/>
        <end position="35"/>
    </location>
</feature>
<keyword evidence="6 14" id="KW-0812">Transmembrane</keyword>
<dbReference type="FunFam" id="1.10.287.950:FF:000001">
    <property type="entry name" value="Methyl-accepting chemotaxis sensory transducer"/>
    <property type="match status" value="1"/>
</dbReference>
<dbReference type="GO" id="GO:0005886">
    <property type="term" value="C:plasma membrane"/>
    <property type="evidence" value="ECO:0007669"/>
    <property type="project" value="UniProtKB-SubCell"/>
</dbReference>
<keyword evidence="9 11" id="KW-0807">Transducer</keyword>
<dbReference type="Pfam" id="PF02203">
    <property type="entry name" value="TarH"/>
    <property type="match status" value="1"/>
</dbReference>
<gene>
    <name evidence="17" type="ORF">B1C78_09150</name>
</gene>
<dbReference type="SMART" id="SM00283">
    <property type="entry name" value="MA"/>
    <property type="match status" value="1"/>
</dbReference>
<evidence type="ECO:0000256" key="13">
    <source>
        <dbReference type="SAM" id="MobiDB-lite"/>
    </source>
</evidence>
<comment type="caution">
    <text evidence="17">The sequence shown here is derived from an EMBL/GenBank/DDBJ whole genome shotgun (WGS) entry which is preliminary data.</text>
</comment>
<reference evidence="17 18" key="1">
    <citation type="submission" date="2017-02" db="EMBL/GenBank/DDBJ databases">
        <title>Genomic diversity within the haloalkaliphilic genus Thioalkalivibrio.</title>
        <authorList>
            <person name="Ahn A.-C."/>
            <person name="Meier-Kolthoff J."/>
            <person name="Overmars L."/>
            <person name="Richter M."/>
            <person name="Woyke T."/>
            <person name="Sorokin D.Y."/>
            <person name="Muyzer G."/>
        </authorList>
    </citation>
    <scope>NUCLEOTIDE SEQUENCE [LARGE SCALE GENOMIC DNA]</scope>
    <source>
        <strain evidence="17 18">ALJD</strain>
    </source>
</reference>
<dbReference type="PRINTS" id="PR00260">
    <property type="entry name" value="CHEMTRNSDUCR"/>
</dbReference>
<dbReference type="SUPFAM" id="SSF58104">
    <property type="entry name" value="Methyl-accepting chemotaxis protein (MCP) signaling domain"/>
    <property type="match status" value="1"/>
</dbReference>
<keyword evidence="4" id="KW-0145">Chemotaxis</keyword>
<evidence type="ECO:0000259" key="15">
    <source>
        <dbReference type="PROSITE" id="PS50111"/>
    </source>
</evidence>
<dbReference type="OrthoDB" id="9781845at2"/>
<keyword evidence="5" id="KW-0997">Cell inner membrane</keyword>
<evidence type="ECO:0000256" key="4">
    <source>
        <dbReference type="ARBA" id="ARBA00022500"/>
    </source>
</evidence>
<evidence type="ECO:0000313" key="18">
    <source>
        <dbReference type="Proteomes" id="UP000189462"/>
    </source>
</evidence>
<dbReference type="Pfam" id="PF00015">
    <property type="entry name" value="MCPsignal"/>
    <property type="match status" value="1"/>
</dbReference>
<evidence type="ECO:0000256" key="1">
    <source>
        <dbReference type="ARBA" id="ARBA00004429"/>
    </source>
</evidence>
<dbReference type="Pfam" id="PF00672">
    <property type="entry name" value="HAMP"/>
    <property type="match status" value="1"/>
</dbReference>
<keyword evidence="18" id="KW-1185">Reference proteome</keyword>
<dbReference type="InterPro" id="IPR051310">
    <property type="entry name" value="MCP_chemotaxis"/>
</dbReference>
<comment type="similarity">
    <text evidence="10">Belongs to the methyl-accepting chemotaxis (MCP) protein family.</text>
</comment>
<evidence type="ECO:0000256" key="5">
    <source>
        <dbReference type="ARBA" id="ARBA00022519"/>
    </source>
</evidence>
<dbReference type="PANTHER" id="PTHR43531">
    <property type="entry name" value="PROTEIN ICFG"/>
    <property type="match status" value="1"/>
</dbReference>